<dbReference type="GO" id="GO:0003677">
    <property type="term" value="F:DNA binding"/>
    <property type="evidence" value="ECO:0007669"/>
    <property type="project" value="InterPro"/>
</dbReference>
<dbReference type="InterPro" id="IPR050336">
    <property type="entry name" value="Chromosome_partition/occlusion"/>
</dbReference>
<sequence length="308" mass="35672">MAKRVGQKIKMTSIDELLCVPSIAGCDEIEVAKIRPFKDHPFKVLDDEKMHELVESIMLNGVLVPVTVRPLDDGDYEMISGHRRLFAVKEVGLERIPAIIKKYDDDEAVLAMVDSNLQREEILPSEKAFAYKMRYDAMRRRAGRPSKNASQFGTNFPEGRADDELAEQVGESRGQLHRYLRLVELIPSILDLVDKKALALATAVEVSFLDHEVQQMLYEYMCENEICKTFQIFALRDYLKENDTVTKMELMRILNENAPKDESNRFQQLTITKKKLQEYFPTFYTRSQMEKVMFSLLEEWKKKNSTGE</sequence>
<dbReference type="CDD" id="cd16407">
    <property type="entry name" value="ParB_N_like"/>
    <property type="match status" value="1"/>
</dbReference>
<dbReference type="InterPro" id="IPR004437">
    <property type="entry name" value="ParB/RepB/Spo0J"/>
</dbReference>
<keyword evidence="4" id="KW-1185">Reference proteome</keyword>
<dbReference type="InterPro" id="IPR003115">
    <property type="entry name" value="ParB_N"/>
</dbReference>
<dbReference type="RefSeq" id="WP_091687657.1">
    <property type="nucleotide sequence ID" value="NZ_BAABFM010000010.1"/>
</dbReference>
<evidence type="ECO:0000259" key="2">
    <source>
        <dbReference type="SMART" id="SM00470"/>
    </source>
</evidence>
<dbReference type="PANTHER" id="PTHR33375:SF1">
    <property type="entry name" value="CHROMOSOME-PARTITIONING PROTEIN PARB-RELATED"/>
    <property type="match status" value="1"/>
</dbReference>
<dbReference type="SUPFAM" id="SSF109709">
    <property type="entry name" value="KorB DNA-binding domain-like"/>
    <property type="match status" value="1"/>
</dbReference>
<proteinExistence type="inferred from homology"/>
<dbReference type="Proteomes" id="UP000198806">
    <property type="component" value="Unassembled WGS sequence"/>
</dbReference>
<dbReference type="InterPro" id="IPR036086">
    <property type="entry name" value="ParB/Sulfiredoxin_sf"/>
</dbReference>
<dbReference type="PANTHER" id="PTHR33375">
    <property type="entry name" value="CHROMOSOME-PARTITIONING PROTEIN PARB-RELATED"/>
    <property type="match status" value="1"/>
</dbReference>
<dbReference type="EMBL" id="FOWD01000029">
    <property type="protein sequence ID" value="SFO47365.1"/>
    <property type="molecule type" value="Genomic_DNA"/>
</dbReference>
<dbReference type="SUPFAM" id="SSF110849">
    <property type="entry name" value="ParB/Sulfiredoxin"/>
    <property type="match status" value="1"/>
</dbReference>
<evidence type="ECO:0000256" key="1">
    <source>
        <dbReference type="ARBA" id="ARBA00006295"/>
    </source>
</evidence>
<gene>
    <name evidence="3" type="ORF">SAMN04489757_12948</name>
</gene>
<dbReference type="GO" id="GO:0007059">
    <property type="term" value="P:chromosome segregation"/>
    <property type="evidence" value="ECO:0007669"/>
    <property type="project" value="UniProtKB-KW"/>
</dbReference>
<evidence type="ECO:0000313" key="4">
    <source>
        <dbReference type="Proteomes" id="UP000198806"/>
    </source>
</evidence>
<dbReference type="GO" id="GO:0005694">
    <property type="term" value="C:chromosome"/>
    <property type="evidence" value="ECO:0007669"/>
    <property type="project" value="TreeGrafter"/>
</dbReference>
<dbReference type="OrthoDB" id="9771505at2"/>
<protein>
    <submittedName>
        <fullName evidence="3">Chromosome partitioning protein, ParB family</fullName>
    </submittedName>
</protein>
<dbReference type="NCBIfam" id="TIGR00180">
    <property type="entry name" value="parB_part"/>
    <property type="match status" value="1"/>
</dbReference>
<dbReference type="STRING" id="1527.SAMN04489757_12948"/>
<accession>A0A1I5HGH4</accession>
<reference evidence="3 4" key="1">
    <citation type="submission" date="2016-10" db="EMBL/GenBank/DDBJ databases">
        <authorList>
            <person name="de Groot N.N."/>
        </authorList>
    </citation>
    <scope>NUCLEOTIDE SEQUENCE [LARGE SCALE GENOMIC DNA]</scope>
    <source>
        <strain evidence="3 4">DSM 1283</strain>
    </source>
</reference>
<dbReference type="Pfam" id="PF02195">
    <property type="entry name" value="ParB_N"/>
    <property type="match status" value="1"/>
</dbReference>
<organism evidence="3 4">
    <name type="scientific">Anaerocolumna aminovalerica</name>
    <dbReference type="NCBI Taxonomy" id="1527"/>
    <lineage>
        <taxon>Bacteria</taxon>
        <taxon>Bacillati</taxon>
        <taxon>Bacillota</taxon>
        <taxon>Clostridia</taxon>
        <taxon>Lachnospirales</taxon>
        <taxon>Lachnospiraceae</taxon>
        <taxon>Anaerocolumna</taxon>
    </lineage>
</organism>
<dbReference type="AlphaFoldDB" id="A0A1I5HGH4"/>
<dbReference type="Gene3D" id="3.90.1530.30">
    <property type="match status" value="1"/>
</dbReference>
<feature type="domain" description="ParB-like N-terminal" evidence="2">
    <location>
        <begin position="27"/>
        <end position="117"/>
    </location>
</feature>
<dbReference type="SMART" id="SM00470">
    <property type="entry name" value="ParB"/>
    <property type="match status" value="1"/>
</dbReference>
<name>A0A1I5HGH4_9FIRM</name>
<comment type="similarity">
    <text evidence="1">Belongs to the ParB family.</text>
</comment>
<dbReference type="Gene3D" id="1.10.10.2830">
    <property type="match status" value="1"/>
</dbReference>
<evidence type="ECO:0000313" key="3">
    <source>
        <dbReference type="EMBL" id="SFO47365.1"/>
    </source>
</evidence>